<feature type="non-terminal residue" evidence="1">
    <location>
        <position position="1"/>
    </location>
</feature>
<dbReference type="Proteomes" id="UP001432027">
    <property type="component" value="Unassembled WGS sequence"/>
</dbReference>
<protein>
    <submittedName>
        <fullName evidence="1">Uncharacterized protein</fullName>
    </submittedName>
</protein>
<accession>A0AAV5TW88</accession>
<proteinExistence type="predicted"/>
<reference evidence="1" key="1">
    <citation type="submission" date="2023-10" db="EMBL/GenBank/DDBJ databases">
        <title>Genome assembly of Pristionchus species.</title>
        <authorList>
            <person name="Yoshida K."/>
            <person name="Sommer R.J."/>
        </authorList>
    </citation>
    <scope>NUCLEOTIDE SEQUENCE</scope>
    <source>
        <strain evidence="1">RS0144</strain>
    </source>
</reference>
<comment type="caution">
    <text evidence="1">The sequence shown here is derived from an EMBL/GenBank/DDBJ whole genome shotgun (WGS) entry which is preliminary data.</text>
</comment>
<gene>
    <name evidence="1" type="ORF">PENTCL1PPCAC_20990</name>
</gene>
<dbReference type="AlphaFoldDB" id="A0AAV5TW88"/>
<dbReference type="EMBL" id="BTSX01000005">
    <property type="protein sequence ID" value="GMS98815.1"/>
    <property type="molecule type" value="Genomic_DNA"/>
</dbReference>
<evidence type="ECO:0000313" key="2">
    <source>
        <dbReference type="Proteomes" id="UP001432027"/>
    </source>
</evidence>
<organism evidence="1 2">
    <name type="scientific">Pristionchus entomophagus</name>
    <dbReference type="NCBI Taxonomy" id="358040"/>
    <lineage>
        <taxon>Eukaryota</taxon>
        <taxon>Metazoa</taxon>
        <taxon>Ecdysozoa</taxon>
        <taxon>Nematoda</taxon>
        <taxon>Chromadorea</taxon>
        <taxon>Rhabditida</taxon>
        <taxon>Rhabditina</taxon>
        <taxon>Diplogasteromorpha</taxon>
        <taxon>Diplogasteroidea</taxon>
        <taxon>Neodiplogasteridae</taxon>
        <taxon>Pristionchus</taxon>
    </lineage>
</organism>
<keyword evidence="2" id="KW-1185">Reference proteome</keyword>
<evidence type="ECO:0000313" key="1">
    <source>
        <dbReference type="EMBL" id="GMS98815.1"/>
    </source>
</evidence>
<name>A0AAV5TW88_9BILA</name>
<sequence length="218" mass="25059">SGCTTALNSWHSVLAWFDGARICLVRPHFPLDSSGLQQSSGQLQRQFFDIATAQLSEIQTLTYEGPTSFWSSRNPHTSEFRPFKSLIIRVRSTLDNVWLFDLSGMVVRRFVIRSLWLPRSPLYALCHSITDDGKLFVYCSTERGGPLVRRRGLSRPIDPPHADHSVIVPLSGVLRLEELSSYRILGFIERDFRYDMLLRDVTKTDELLHMFGRKPYRA</sequence>